<dbReference type="RefSeq" id="WP_014791915.1">
    <property type="nucleotide sequence ID" value="NC_018016.1"/>
</dbReference>
<keyword evidence="9 18" id="KW-0808">Transferase</keyword>
<dbReference type="KEGG" id="orh:Ornrh_2283"/>
<keyword evidence="10 17" id="KW-0663">Pyridoxal phosphate</keyword>
<keyword evidence="20" id="KW-1185">Reference proteome</keyword>
<dbReference type="GO" id="GO:0052656">
    <property type="term" value="F:L-isoleucine-2-oxoglutarate transaminase activity"/>
    <property type="evidence" value="ECO:0007669"/>
    <property type="project" value="RHEA"/>
</dbReference>
<dbReference type="PANTHER" id="PTHR11825">
    <property type="entry name" value="SUBGROUP IIII AMINOTRANSFERASE"/>
    <property type="match status" value="1"/>
</dbReference>
<proteinExistence type="inferred from homology"/>
<feature type="modified residue" description="N6-(pyridoxal phosphate)lysine" evidence="15">
    <location>
        <position position="189"/>
    </location>
</feature>
<dbReference type="InterPro" id="IPR036038">
    <property type="entry name" value="Aminotransferase-like"/>
</dbReference>
<evidence type="ECO:0000256" key="14">
    <source>
        <dbReference type="ARBA" id="ARBA00049229"/>
    </source>
</evidence>
<dbReference type="GO" id="GO:0009097">
    <property type="term" value="P:isoleucine biosynthetic process"/>
    <property type="evidence" value="ECO:0007669"/>
    <property type="project" value="UniProtKB-UniPathway"/>
</dbReference>
<dbReference type="PROSITE" id="PS00770">
    <property type="entry name" value="AA_TRANSFER_CLASS_4"/>
    <property type="match status" value="1"/>
</dbReference>
<dbReference type="STRING" id="867902.Ornrh_2283"/>
<comment type="catalytic activity">
    <reaction evidence="14 18">
        <text>L-leucine + 2-oxoglutarate = 4-methyl-2-oxopentanoate + L-glutamate</text>
        <dbReference type="Rhea" id="RHEA:18321"/>
        <dbReference type="ChEBI" id="CHEBI:16810"/>
        <dbReference type="ChEBI" id="CHEBI:17865"/>
        <dbReference type="ChEBI" id="CHEBI:29985"/>
        <dbReference type="ChEBI" id="CHEBI:57427"/>
        <dbReference type="EC" id="2.6.1.42"/>
    </reaction>
</comment>
<dbReference type="GO" id="GO:0052655">
    <property type="term" value="F:L-valine-2-oxoglutarate transaminase activity"/>
    <property type="evidence" value="ECO:0007669"/>
    <property type="project" value="RHEA"/>
</dbReference>
<sequence length="353" mass="39822">MKIQKVEKSRLTPAVFESKVFGKTFADHMLICEYKDGKWGEPEIREFGNLSFSPATHAFHYGQACFEGMKAFKGENGDVYLFRPDKNFERINKSAERLGMVSIPEEVFMDGLKALIDVDRNWVPETYGTSLYVRPVLFSTEDVISARGSEEFMFAIICSFAPNYYNKPLRVKVADHYSRAANGGVGFAKAAGNYGASFYPTTLAKEEGFDQIIWTDAATHQYFEEAGTMNIFVRIGDTLLTAPTSERILNGVTRDSLITLAKENGWNVEVRPVSVKEVYEAHKNGELKEVFGCGTAVVLNNFEAIGYPEEVLELPKLEEIDAWGPILKKQMNEIQYGKAEDPFGWRVLVEKKY</sequence>
<evidence type="ECO:0000256" key="10">
    <source>
        <dbReference type="ARBA" id="ARBA00022898"/>
    </source>
</evidence>
<dbReference type="PANTHER" id="PTHR11825:SF44">
    <property type="entry name" value="BRANCHED-CHAIN-AMINO-ACID AMINOTRANSFERASE"/>
    <property type="match status" value="1"/>
</dbReference>
<comment type="pathway">
    <text evidence="5">Amino-acid biosynthesis; L-leucine biosynthesis; L-leucine from 3-methyl-2-oxobutanoate: step 4/4.</text>
</comment>
<dbReference type="HOGENOM" id="CLU_031922_0_2_10"/>
<dbReference type="eggNOG" id="COG0115">
    <property type="taxonomic scope" value="Bacteria"/>
</dbReference>
<evidence type="ECO:0000256" key="8">
    <source>
        <dbReference type="ARBA" id="ARBA00022605"/>
    </source>
</evidence>
<dbReference type="PIRSF" id="PIRSF006468">
    <property type="entry name" value="BCAT1"/>
    <property type="match status" value="1"/>
</dbReference>
<dbReference type="Gene3D" id="3.20.10.10">
    <property type="entry name" value="D-amino Acid Aminotransferase, subunit A, domain 2"/>
    <property type="match status" value="1"/>
</dbReference>
<dbReference type="InterPro" id="IPR033939">
    <property type="entry name" value="BCAT_family"/>
</dbReference>
<evidence type="ECO:0000256" key="7">
    <source>
        <dbReference type="ARBA" id="ARBA00022576"/>
    </source>
</evidence>
<dbReference type="InterPro" id="IPR001544">
    <property type="entry name" value="Aminotrans_IV"/>
</dbReference>
<evidence type="ECO:0000256" key="4">
    <source>
        <dbReference type="ARBA" id="ARBA00004931"/>
    </source>
</evidence>
<evidence type="ECO:0000256" key="5">
    <source>
        <dbReference type="ARBA" id="ARBA00005072"/>
    </source>
</evidence>
<accession>I4A380</accession>
<dbReference type="Gene3D" id="3.30.470.10">
    <property type="match status" value="1"/>
</dbReference>
<comment type="pathway">
    <text evidence="4">Amino-acid biosynthesis; L-valine biosynthesis; L-valine from pyruvate: step 4/4.</text>
</comment>
<evidence type="ECO:0000256" key="3">
    <source>
        <dbReference type="ARBA" id="ARBA00004824"/>
    </source>
</evidence>
<dbReference type="GO" id="GO:0052654">
    <property type="term" value="F:L-leucine-2-oxoglutarate transaminase activity"/>
    <property type="evidence" value="ECO:0007669"/>
    <property type="project" value="RHEA"/>
</dbReference>
<evidence type="ECO:0000256" key="2">
    <source>
        <dbReference type="ARBA" id="ARBA00003109"/>
    </source>
</evidence>
<evidence type="ECO:0000256" key="1">
    <source>
        <dbReference type="ARBA" id="ARBA00001933"/>
    </source>
</evidence>
<comment type="cofactor">
    <cofactor evidence="1 17">
        <name>pyridoxal 5'-phosphate</name>
        <dbReference type="ChEBI" id="CHEBI:597326"/>
    </cofactor>
</comment>
<dbReference type="UniPathway" id="UPA00048">
    <property type="reaction ID" value="UER00073"/>
</dbReference>
<evidence type="ECO:0000313" key="20">
    <source>
        <dbReference type="Proteomes" id="UP000006051"/>
    </source>
</evidence>
<dbReference type="InterPro" id="IPR043132">
    <property type="entry name" value="BCAT-like_C"/>
</dbReference>
<evidence type="ECO:0000256" key="6">
    <source>
        <dbReference type="ARBA" id="ARBA00009320"/>
    </source>
</evidence>
<dbReference type="InterPro" id="IPR043131">
    <property type="entry name" value="BCAT-like_N"/>
</dbReference>
<keyword evidence="11 18" id="KW-0100">Branched-chain amino acid biosynthesis</keyword>
<evidence type="ECO:0000313" key="19">
    <source>
        <dbReference type="EMBL" id="AFL98414.1"/>
    </source>
</evidence>
<comment type="pathway">
    <text evidence="3">Amino-acid biosynthesis; L-isoleucine biosynthesis; L-isoleucine from 2-oxobutanoate: step 4/4.</text>
</comment>
<organism evidence="19 20">
    <name type="scientific">Ornithobacterium rhinotracheale (strain ATCC 51463 / DSM 15997 / CCUG 23171 / CIP 104009 / LMG 9086)</name>
    <dbReference type="NCBI Taxonomy" id="867902"/>
    <lineage>
        <taxon>Bacteria</taxon>
        <taxon>Pseudomonadati</taxon>
        <taxon>Bacteroidota</taxon>
        <taxon>Flavobacteriia</taxon>
        <taxon>Flavobacteriales</taxon>
        <taxon>Weeksellaceae</taxon>
        <taxon>Ornithobacterium</taxon>
    </lineage>
</organism>
<dbReference type="InterPro" id="IPR005786">
    <property type="entry name" value="B_amino_transII"/>
</dbReference>
<comment type="function">
    <text evidence="2">Acts on leucine, isoleucine and valine.</text>
</comment>
<dbReference type="NCBIfam" id="TIGR01123">
    <property type="entry name" value="ilvE_II"/>
    <property type="match status" value="1"/>
</dbReference>
<dbReference type="UniPathway" id="UPA00047">
    <property type="reaction ID" value="UER00058"/>
</dbReference>
<gene>
    <name evidence="19" type="ordered locus">Ornrh_2283</name>
</gene>
<comment type="catalytic activity">
    <reaction evidence="13 18">
        <text>L-isoleucine + 2-oxoglutarate = (S)-3-methyl-2-oxopentanoate + L-glutamate</text>
        <dbReference type="Rhea" id="RHEA:24801"/>
        <dbReference type="ChEBI" id="CHEBI:16810"/>
        <dbReference type="ChEBI" id="CHEBI:29985"/>
        <dbReference type="ChEBI" id="CHEBI:35146"/>
        <dbReference type="ChEBI" id="CHEBI:58045"/>
        <dbReference type="EC" id="2.6.1.42"/>
    </reaction>
</comment>
<evidence type="ECO:0000256" key="16">
    <source>
        <dbReference type="RuleBase" id="RU004106"/>
    </source>
</evidence>
<dbReference type="GeneID" id="97258854"/>
<dbReference type="EC" id="2.6.1.42" evidence="18"/>
<dbReference type="InterPro" id="IPR018300">
    <property type="entry name" value="Aminotrans_IV_CS"/>
</dbReference>
<dbReference type="GeneID" id="71570349"/>
<dbReference type="PATRIC" id="fig|867902.3.peg.2234"/>
<dbReference type="GO" id="GO:0009099">
    <property type="term" value="P:L-valine biosynthetic process"/>
    <property type="evidence" value="ECO:0007669"/>
    <property type="project" value="UniProtKB-UniPathway"/>
</dbReference>
<dbReference type="SUPFAM" id="SSF56752">
    <property type="entry name" value="D-aminoacid aminotransferase-like PLP-dependent enzymes"/>
    <property type="match status" value="1"/>
</dbReference>
<evidence type="ECO:0000256" key="18">
    <source>
        <dbReference type="RuleBase" id="RU004517"/>
    </source>
</evidence>
<dbReference type="Pfam" id="PF01063">
    <property type="entry name" value="Aminotran_4"/>
    <property type="match status" value="1"/>
</dbReference>
<dbReference type="AlphaFoldDB" id="I4A380"/>
<keyword evidence="7 18" id="KW-0032">Aminotransferase</keyword>
<evidence type="ECO:0000256" key="13">
    <source>
        <dbReference type="ARBA" id="ARBA00048798"/>
    </source>
</evidence>
<dbReference type="NCBIfam" id="NF009897">
    <property type="entry name" value="PRK13357.1"/>
    <property type="match status" value="1"/>
</dbReference>
<evidence type="ECO:0000256" key="11">
    <source>
        <dbReference type="ARBA" id="ARBA00023304"/>
    </source>
</evidence>
<dbReference type="EMBL" id="CP003283">
    <property type="protein sequence ID" value="AFL98414.1"/>
    <property type="molecule type" value="Genomic_DNA"/>
</dbReference>
<dbReference type="Proteomes" id="UP000006051">
    <property type="component" value="Chromosome"/>
</dbReference>
<evidence type="ECO:0000256" key="9">
    <source>
        <dbReference type="ARBA" id="ARBA00022679"/>
    </source>
</evidence>
<evidence type="ECO:0000256" key="15">
    <source>
        <dbReference type="PIRSR" id="PIRSR006468-1"/>
    </source>
</evidence>
<reference evidence="19 20" key="1">
    <citation type="submission" date="2012-06" db="EMBL/GenBank/DDBJ databases">
        <title>The complete genome of Ornithobacterium rhinotracheale DSM 15997.</title>
        <authorList>
            <consortium name="US DOE Joint Genome Institute (JGI-PGF)"/>
            <person name="Lucas S."/>
            <person name="Copeland A."/>
            <person name="Lapidus A."/>
            <person name="Goodwin L."/>
            <person name="Pitluck S."/>
            <person name="Peters L."/>
            <person name="Mikhailova N."/>
            <person name="Teshima H."/>
            <person name="Kyrpides N."/>
            <person name="Mavromatis K."/>
            <person name="Pagani I."/>
            <person name="Ivanova N."/>
            <person name="Ovchinnikova G."/>
            <person name="Zeytun A."/>
            <person name="Detter J.C."/>
            <person name="Han C."/>
            <person name="Land M."/>
            <person name="Hauser L."/>
            <person name="Markowitz V."/>
            <person name="Cheng J.-F."/>
            <person name="Hugenholtz P."/>
            <person name="Woyke T."/>
            <person name="Wu D."/>
            <person name="Lang E."/>
            <person name="Kopitz M."/>
            <person name="Brambilla E."/>
            <person name="Klenk H.-P."/>
            <person name="Eisen J.A."/>
        </authorList>
    </citation>
    <scope>NUCLEOTIDE SEQUENCE [LARGE SCALE GENOMIC DNA]</scope>
    <source>
        <strain evidence="20">ATCC 51463 / DSM 15997 / CCUG 23171 / LMG 9086</strain>
    </source>
</reference>
<comment type="similarity">
    <text evidence="6 16">Belongs to the class-IV pyridoxal-phosphate-dependent aminotransferase family.</text>
</comment>
<dbReference type="UniPathway" id="UPA00049">
    <property type="reaction ID" value="UER00062"/>
</dbReference>
<keyword evidence="8 18" id="KW-0028">Amino-acid biosynthesis</keyword>
<dbReference type="CDD" id="cd01557">
    <property type="entry name" value="BCAT_beta_family"/>
    <property type="match status" value="1"/>
</dbReference>
<protein>
    <recommendedName>
        <fullName evidence="18">Branched-chain-amino-acid aminotransferase</fullName>
        <ecNumber evidence="18">2.6.1.42</ecNumber>
    </recommendedName>
</protein>
<name>I4A380_ORNRL</name>
<evidence type="ECO:0000256" key="12">
    <source>
        <dbReference type="ARBA" id="ARBA00048212"/>
    </source>
</evidence>
<evidence type="ECO:0000256" key="17">
    <source>
        <dbReference type="RuleBase" id="RU004516"/>
    </source>
</evidence>
<dbReference type="GO" id="GO:0009098">
    <property type="term" value="P:L-leucine biosynthetic process"/>
    <property type="evidence" value="ECO:0007669"/>
    <property type="project" value="UniProtKB-UniPathway"/>
</dbReference>
<comment type="catalytic activity">
    <reaction evidence="12 18">
        <text>L-valine + 2-oxoglutarate = 3-methyl-2-oxobutanoate + L-glutamate</text>
        <dbReference type="Rhea" id="RHEA:24813"/>
        <dbReference type="ChEBI" id="CHEBI:11851"/>
        <dbReference type="ChEBI" id="CHEBI:16810"/>
        <dbReference type="ChEBI" id="CHEBI:29985"/>
        <dbReference type="ChEBI" id="CHEBI:57762"/>
        <dbReference type="EC" id="2.6.1.42"/>
    </reaction>
</comment>